<dbReference type="GO" id="GO:0046914">
    <property type="term" value="F:transition metal ion binding"/>
    <property type="evidence" value="ECO:0007669"/>
    <property type="project" value="TreeGrafter"/>
</dbReference>
<name>A0A3S2YWM3_9HYPH</name>
<feature type="domain" description="CzcB-like barrel-sandwich hybrid" evidence="7">
    <location>
        <begin position="104"/>
        <end position="266"/>
    </location>
</feature>
<dbReference type="Pfam" id="PF25973">
    <property type="entry name" value="BSH_CzcB"/>
    <property type="match status" value="1"/>
</dbReference>
<evidence type="ECO:0000256" key="2">
    <source>
        <dbReference type="ARBA" id="ARBA00022448"/>
    </source>
</evidence>
<dbReference type="InterPro" id="IPR058649">
    <property type="entry name" value="CzcB_C"/>
</dbReference>
<dbReference type="RefSeq" id="WP_127727299.1">
    <property type="nucleotide sequence ID" value="NZ_SACP01000002.1"/>
</dbReference>
<dbReference type="FunFam" id="2.40.30.170:FF:000010">
    <property type="entry name" value="Efflux RND transporter periplasmic adaptor subunit"/>
    <property type="match status" value="1"/>
</dbReference>
<dbReference type="InterPro" id="IPR051909">
    <property type="entry name" value="MFP_Cation_Efflux"/>
</dbReference>
<dbReference type="GO" id="GO:0016020">
    <property type="term" value="C:membrane"/>
    <property type="evidence" value="ECO:0007669"/>
    <property type="project" value="InterPro"/>
</dbReference>
<evidence type="ECO:0000259" key="8">
    <source>
        <dbReference type="Pfam" id="PF25975"/>
    </source>
</evidence>
<dbReference type="InterPro" id="IPR058647">
    <property type="entry name" value="BSH_CzcB-like"/>
</dbReference>
<dbReference type="FunFam" id="2.40.420.20:FF:000006">
    <property type="entry name" value="RND family efflux transporter MFP subunit"/>
    <property type="match status" value="1"/>
</dbReference>
<dbReference type="InterPro" id="IPR058792">
    <property type="entry name" value="Beta-barrel_RND_2"/>
</dbReference>
<comment type="function">
    <text evidence="5">CzcA and CzcB together would act in zinc efflux nearly as effectively as the complete czc efflux system (CzcABC). The CzcB protein is thought to funnel zinc cations to the CzcA transport protein.</text>
</comment>
<organism evidence="9 10">
    <name type="scientific">Methylobacterium oryzihabitans</name>
    <dbReference type="NCBI Taxonomy" id="2499852"/>
    <lineage>
        <taxon>Bacteria</taxon>
        <taxon>Pseudomonadati</taxon>
        <taxon>Pseudomonadota</taxon>
        <taxon>Alphaproteobacteria</taxon>
        <taxon>Hyphomicrobiales</taxon>
        <taxon>Methylobacteriaceae</taxon>
        <taxon>Methylobacterium</taxon>
    </lineage>
</organism>
<dbReference type="EMBL" id="SACP01000002">
    <property type="protein sequence ID" value="RVU21080.1"/>
    <property type="molecule type" value="Genomic_DNA"/>
</dbReference>
<dbReference type="PANTHER" id="PTHR30097:SF15">
    <property type="entry name" value="CATION EFFLUX SYSTEM PROTEIN CUSB"/>
    <property type="match status" value="1"/>
</dbReference>
<keyword evidence="10" id="KW-1185">Reference proteome</keyword>
<dbReference type="GO" id="GO:0022857">
    <property type="term" value="F:transmembrane transporter activity"/>
    <property type="evidence" value="ECO:0007669"/>
    <property type="project" value="InterPro"/>
</dbReference>
<proteinExistence type="inferred from homology"/>
<keyword evidence="4" id="KW-0105">Cadmium resistance</keyword>
<dbReference type="Pfam" id="PF25954">
    <property type="entry name" value="Beta-barrel_RND_2"/>
    <property type="match status" value="1"/>
</dbReference>
<evidence type="ECO:0000259" key="6">
    <source>
        <dbReference type="Pfam" id="PF25954"/>
    </source>
</evidence>
<dbReference type="Gene3D" id="2.40.420.20">
    <property type="match status" value="1"/>
</dbReference>
<reference evidence="9 10" key="1">
    <citation type="submission" date="2019-01" db="EMBL/GenBank/DDBJ databases">
        <authorList>
            <person name="Chen W.-M."/>
        </authorList>
    </citation>
    <scope>NUCLEOTIDE SEQUENCE [LARGE SCALE GENOMIC DNA]</scope>
    <source>
        <strain evidence="9 10">TER-1</strain>
    </source>
</reference>
<accession>A0A3S2YWM3</accession>
<dbReference type="Pfam" id="PF25975">
    <property type="entry name" value="CzcB_C"/>
    <property type="match status" value="1"/>
</dbReference>
<evidence type="ECO:0000259" key="7">
    <source>
        <dbReference type="Pfam" id="PF25973"/>
    </source>
</evidence>
<evidence type="ECO:0000256" key="3">
    <source>
        <dbReference type="ARBA" id="ARBA00022833"/>
    </source>
</evidence>
<keyword evidence="2" id="KW-0813">Transport</keyword>
<gene>
    <name evidence="9" type="ORF">EOE48_03000</name>
</gene>
<dbReference type="GO" id="GO:0015679">
    <property type="term" value="P:plasma membrane copper ion transport"/>
    <property type="evidence" value="ECO:0007669"/>
    <property type="project" value="TreeGrafter"/>
</dbReference>
<evidence type="ECO:0000313" key="10">
    <source>
        <dbReference type="Proteomes" id="UP000286997"/>
    </source>
</evidence>
<dbReference type="SUPFAM" id="SSF111369">
    <property type="entry name" value="HlyD-like secretion proteins"/>
    <property type="match status" value="1"/>
</dbReference>
<dbReference type="GO" id="GO:0060003">
    <property type="term" value="P:copper ion export"/>
    <property type="evidence" value="ECO:0007669"/>
    <property type="project" value="TreeGrafter"/>
</dbReference>
<keyword evidence="3" id="KW-0862">Zinc</keyword>
<dbReference type="GO" id="GO:0030288">
    <property type="term" value="C:outer membrane-bounded periplasmic space"/>
    <property type="evidence" value="ECO:0007669"/>
    <property type="project" value="TreeGrafter"/>
</dbReference>
<comment type="similarity">
    <text evidence="1">Belongs to the membrane fusion protein (MFP) (TC 8.A.1) family.</text>
</comment>
<dbReference type="PANTHER" id="PTHR30097">
    <property type="entry name" value="CATION EFFLUX SYSTEM PROTEIN CUSB"/>
    <property type="match status" value="1"/>
</dbReference>
<comment type="caution">
    <text evidence="9">The sequence shown here is derived from an EMBL/GenBank/DDBJ whole genome shotgun (WGS) entry which is preliminary data.</text>
</comment>
<feature type="domain" description="CusB-like beta-barrel" evidence="6">
    <location>
        <begin position="269"/>
        <end position="343"/>
    </location>
</feature>
<dbReference type="AlphaFoldDB" id="A0A3S2YWM3"/>
<evidence type="ECO:0000256" key="4">
    <source>
        <dbReference type="ARBA" id="ARBA00043263"/>
    </source>
</evidence>
<sequence length="422" mass="44360">MDDTNPRPGRRPVRRAVPALLVLVLAAAGVLLWRAGALDALGGPGEAGTRADAPAGAAPREGVFRPTKQQRAGFTIEPVATRAFQPEDSADGRIGVNEDDNVPVYAPYAGRVLRVTARAGDRVAAGQVLLTLEAADMVQALNDYQAAANALAKNAALLKLNQTVAARLQELYQARAVALKDWQQAQNDVIAAQSDQRAAEASLQAVKNRLRLLGKSEAEIEAFARSGAMSPETEIRAPIAGTIVQRKVGTGQYLSAGSDPVFVIGDLSTVWLIAQVRDSEAAQVRKGQELEARVVGLPGRTFRATISYVAAALDPATRRLPVRAEIDNAEGLLRPEMFATFAILTGRAVSAPAVPAGAVVYEGGRAHVWVERPDGAIEARGVALGLAADGLVEVVQGLSPGERVVTRGSLFIDRAASGDRAS</sequence>
<evidence type="ECO:0000256" key="5">
    <source>
        <dbReference type="ARBA" id="ARBA00058766"/>
    </source>
</evidence>
<dbReference type="Proteomes" id="UP000286997">
    <property type="component" value="Unassembled WGS sequence"/>
</dbReference>
<dbReference type="GO" id="GO:0046686">
    <property type="term" value="P:response to cadmium ion"/>
    <property type="evidence" value="ECO:0007669"/>
    <property type="project" value="UniProtKB-KW"/>
</dbReference>
<evidence type="ECO:0000256" key="1">
    <source>
        <dbReference type="ARBA" id="ARBA00009477"/>
    </source>
</evidence>
<dbReference type="OrthoDB" id="9806939at2"/>
<protein>
    <submittedName>
        <fullName evidence="9">Efflux RND transporter periplasmic adaptor subunit</fullName>
    </submittedName>
</protein>
<dbReference type="Gene3D" id="2.40.30.170">
    <property type="match status" value="1"/>
</dbReference>
<feature type="domain" description="CzcB-like C-terminal circularly permuted SH3-like" evidence="8">
    <location>
        <begin position="353"/>
        <end position="409"/>
    </location>
</feature>
<dbReference type="InterPro" id="IPR006143">
    <property type="entry name" value="RND_pump_MFP"/>
</dbReference>
<dbReference type="Gene3D" id="2.40.50.100">
    <property type="match status" value="1"/>
</dbReference>
<evidence type="ECO:0000313" key="9">
    <source>
        <dbReference type="EMBL" id="RVU21080.1"/>
    </source>
</evidence>
<dbReference type="NCBIfam" id="TIGR01730">
    <property type="entry name" value="RND_mfp"/>
    <property type="match status" value="1"/>
</dbReference>